<dbReference type="Proteomes" id="UP000663832">
    <property type="component" value="Unassembled WGS sequence"/>
</dbReference>
<sequence length="1614" mass="187030">MSQPIQGRGRGRGRLIQQLSYLTTSSIGTSLPSGISSTNDDDRSESGFSSASSDSHSSVVAPLITSLGRGRGGVRLKQNTAPADPHWTVNNLTKEQFHSNYRPEKPHRLGDLGEQIRVIANYFPILKFPHKGLVYKYQIQIRNKNNLEIHRDRRRLLYNIWLKTYFQKYPQIDKHKIVFDNQSRLLTFDEPLPDIFEDGVSEIVSGPNRSNKQEQHTVIVQRVGRPVDLSLLGNLDELFHPEALSNDNIQDLKEVRNVLSIVLHEHCSSHAAFIYDRSFFSPTIAGQHGEWDLGSGKALWRGFYSCLVFAKGTHHLLMNLDVKHTVFMKKQPFIEFLCEIMLHSPSGKRKYGRQRNISKADGGDVLSFLDINNPAYQHELDFLLKYCKHLRVRSQDAAKPIIYEIQKIALPASKQELIWKSSKNRVITVQNYYKEHYNVELQYPSLPTLGMHNGSYLPMELVDVEPVRMKKITDEQRALVCRSSTMKPDMHYKSIEKIREDPKQQCFERDPFVTAWNLNIDARMIELPARVLPMPEIVYTDQYRVTSKGVRDLGVWEHKSTKFYKPADFPSVWGLMNLSSISKQECIDFYNELSFVAEDNGIRCCVPEIYEEIDATKNGMAQIEDMLRDTTRKNHNCKFFLVILPNESIMRTQIYDSLKKLCELEFGLGIITQMVRQSNVVIGIRNNKTKWDYAKLRNILLKINTKLNGINSVLNVSSTIDRFFSRGHRIMYVGADLSHPAPGTANQISTVAVVASADDIPNRYFKEVYQQHRPSQTRGESREYIVDMKQIMKSLISQYEKLRGYPPTAIVFFRDGISEGEFDSVFEKELTSIREACVTLSPCYRPYLTYIVVSKRHHTRFFPTTSEKNVLAGTVVDSHDVTHALHYDFYLNSHHGALGTSRPTHYHVLYDDNNLKPNEVQMLTYALCYTYSRCTRSVSIPTPVKYADLLATRAALYVKSDDQSDTESVSSGPRIPTNEDVDINNSIKSERIVLNKYIYISMTNIISKFECLPNELLLDILTYCRPRDLFISLFNLNQRLNTLIYIQTLNIDLGNALPKYLLDVYYKSVLYNAREQIHTLRLSDTYGRMNRFITNDQQLEIDGETRKAILDRVKCLILWDPLMTSLHQILNYVHNLEYFHVTSIGRARHTPNYSDKLLKILFEMKLLKRLYLALHDSIIFDTDIGTSTSLTHLTLNGCYMQHLAPLLRRLPNIRFLNIMCYNRPNVTSINQDDFDYTLYADLADCVPYLTHLTLHVTHTPFFEIEILLRQLPKLIKLSFSSLLIEDYSNGSNWERVITTYLPQLKKFSLFINETHIPLRTQIDLNKIIQTFSSFFWQQWPVVIEYYSESLLKRHLMLYTLPSQKDSIRTYLYGVEIYSSQELFNNSKLNYPNEFNKSYYKKVYELHFTLHPNSSSNIILPNRVYTSLKSLSFSSELTDSDSYNTDTILTDLQKICSTSVLTNIKRIYLYDQIYPINFLSKILNLLPNVQSLRVSASLLHISIVLTRITSLTIDMASILSYNSTDILRQMSTYLPNIRYLYFELKNTENIYVLLIYCLRKLVHLLDIHIAFHEQNARIDSQLFISWFDEYKLLNGLNNKVQVEFGDENNRLHISL</sequence>
<dbReference type="InterPro" id="IPR001810">
    <property type="entry name" value="F-box_dom"/>
</dbReference>
<evidence type="ECO:0000256" key="1">
    <source>
        <dbReference type="SAM" id="MobiDB-lite"/>
    </source>
</evidence>
<dbReference type="Pfam" id="PF02171">
    <property type="entry name" value="Piwi"/>
    <property type="match status" value="1"/>
</dbReference>
<dbReference type="PROSITE" id="PS50821">
    <property type="entry name" value="PAZ"/>
    <property type="match status" value="1"/>
</dbReference>
<feature type="region of interest" description="Disordered" evidence="1">
    <location>
        <begin position="30"/>
        <end position="55"/>
    </location>
</feature>
<dbReference type="SUPFAM" id="SSF101690">
    <property type="entry name" value="PAZ domain"/>
    <property type="match status" value="1"/>
</dbReference>
<feature type="domain" description="Piwi" evidence="4">
    <location>
        <begin position="639"/>
        <end position="959"/>
    </location>
</feature>
<dbReference type="InterPro" id="IPR036085">
    <property type="entry name" value="PAZ_dom_sf"/>
</dbReference>
<name>A0A815LL51_9BILA</name>
<dbReference type="InterPro" id="IPR003100">
    <property type="entry name" value="PAZ_dom"/>
</dbReference>
<accession>A0A815LL51</accession>
<feature type="domain" description="PAZ" evidence="3">
    <location>
        <begin position="367"/>
        <end position="466"/>
    </location>
</feature>
<dbReference type="PROSITE" id="PS50181">
    <property type="entry name" value="FBOX"/>
    <property type="match status" value="1"/>
</dbReference>
<dbReference type="Pfam" id="PF08699">
    <property type="entry name" value="ArgoL1"/>
    <property type="match status" value="1"/>
</dbReference>
<evidence type="ECO:0000313" key="6">
    <source>
        <dbReference type="Proteomes" id="UP000663832"/>
    </source>
</evidence>
<dbReference type="InterPro" id="IPR012337">
    <property type="entry name" value="RNaseH-like_sf"/>
</dbReference>
<dbReference type="Gene3D" id="3.40.50.2300">
    <property type="match status" value="1"/>
</dbReference>
<dbReference type="SMART" id="SM01163">
    <property type="entry name" value="DUF1785"/>
    <property type="match status" value="1"/>
</dbReference>
<dbReference type="PROSITE" id="PS50822">
    <property type="entry name" value="PIWI"/>
    <property type="match status" value="1"/>
</dbReference>
<dbReference type="GO" id="GO:0003723">
    <property type="term" value="F:RNA binding"/>
    <property type="evidence" value="ECO:0007669"/>
    <property type="project" value="InterPro"/>
</dbReference>
<proteinExistence type="predicted"/>
<comment type="caution">
    <text evidence="5">The sequence shown here is derived from an EMBL/GenBank/DDBJ whole genome shotgun (WGS) entry which is preliminary data.</text>
</comment>
<organism evidence="5 6">
    <name type="scientific">Adineta steineri</name>
    <dbReference type="NCBI Taxonomy" id="433720"/>
    <lineage>
        <taxon>Eukaryota</taxon>
        <taxon>Metazoa</taxon>
        <taxon>Spiralia</taxon>
        <taxon>Gnathifera</taxon>
        <taxon>Rotifera</taxon>
        <taxon>Eurotatoria</taxon>
        <taxon>Bdelloidea</taxon>
        <taxon>Adinetida</taxon>
        <taxon>Adinetidae</taxon>
        <taxon>Adineta</taxon>
    </lineage>
</organism>
<feature type="compositionally biased region" description="Low complexity" evidence="1">
    <location>
        <begin position="46"/>
        <end position="55"/>
    </location>
</feature>
<evidence type="ECO:0000259" key="3">
    <source>
        <dbReference type="PROSITE" id="PS50821"/>
    </source>
</evidence>
<dbReference type="SUPFAM" id="SSF53098">
    <property type="entry name" value="Ribonuclease H-like"/>
    <property type="match status" value="1"/>
</dbReference>
<dbReference type="Gene3D" id="2.170.260.10">
    <property type="entry name" value="paz domain"/>
    <property type="match status" value="1"/>
</dbReference>
<dbReference type="CDD" id="cd02846">
    <property type="entry name" value="PAZ_argonaute_like"/>
    <property type="match status" value="1"/>
</dbReference>
<dbReference type="SMART" id="SM00950">
    <property type="entry name" value="Piwi"/>
    <property type="match status" value="1"/>
</dbReference>
<evidence type="ECO:0000313" key="5">
    <source>
        <dbReference type="EMBL" id="CAF1411604.1"/>
    </source>
</evidence>
<evidence type="ECO:0000259" key="2">
    <source>
        <dbReference type="PROSITE" id="PS50181"/>
    </source>
</evidence>
<dbReference type="EMBL" id="CAJNOM010000391">
    <property type="protein sequence ID" value="CAF1411604.1"/>
    <property type="molecule type" value="Genomic_DNA"/>
</dbReference>
<dbReference type="OrthoDB" id="10042269at2759"/>
<protein>
    <submittedName>
        <fullName evidence="5">Uncharacterized protein</fullName>
    </submittedName>
</protein>
<feature type="domain" description="F-box" evidence="2">
    <location>
        <begin position="1006"/>
        <end position="1044"/>
    </location>
</feature>
<dbReference type="InterPro" id="IPR014811">
    <property type="entry name" value="ArgoL1"/>
</dbReference>
<evidence type="ECO:0000259" key="4">
    <source>
        <dbReference type="PROSITE" id="PS50822"/>
    </source>
</evidence>
<keyword evidence="6" id="KW-1185">Reference proteome</keyword>
<dbReference type="SUPFAM" id="SSF52047">
    <property type="entry name" value="RNI-like"/>
    <property type="match status" value="1"/>
</dbReference>
<dbReference type="Gene3D" id="3.30.420.10">
    <property type="entry name" value="Ribonuclease H-like superfamily/Ribonuclease H"/>
    <property type="match status" value="1"/>
</dbReference>
<dbReference type="PANTHER" id="PTHR22891">
    <property type="entry name" value="EUKARYOTIC TRANSLATION INITIATION FACTOR 2C"/>
    <property type="match status" value="1"/>
</dbReference>
<dbReference type="Pfam" id="PF02170">
    <property type="entry name" value="PAZ"/>
    <property type="match status" value="1"/>
</dbReference>
<dbReference type="InterPro" id="IPR003165">
    <property type="entry name" value="Piwi"/>
</dbReference>
<dbReference type="InterPro" id="IPR036397">
    <property type="entry name" value="RNaseH_sf"/>
</dbReference>
<reference evidence="5" key="1">
    <citation type="submission" date="2021-02" db="EMBL/GenBank/DDBJ databases">
        <authorList>
            <person name="Nowell W R."/>
        </authorList>
    </citation>
    <scope>NUCLEOTIDE SEQUENCE</scope>
</reference>
<gene>
    <name evidence="5" type="ORF">QVE165_LOCUS37539</name>
</gene>